<dbReference type="InterPro" id="IPR000653">
    <property type="entry name" value="DegT/StrS_aminotransferase"/>
</dbReference>
<dbReference type="GO" id="GO:0008483">
    <property type="term" value="F:transaminase activity"/>
    <property type="evidence" value="ECO:0007669"/>
    <property type="project" value="TreeGrafter"/>
</dbReference>
<dbReference type="Gene3D" id="3.90.1150.10">
    <property type="entry name" value="Aspartate Aminotransferase, domain 1"/>
    <property type="match status" value="1"/>
</dbReference>
<dbReference type="EMBL" id="MFDE01000048">
    <property type="protein sequence ID" value="OGE37246.1"/>
    <property type="molecule type" value="Genomic_DNA"/>
</dbReference>
<sequence length="447" mass="49931">MSIKSSAGVIKKQVLYAKAVFGQEEKDAVLRSLENGWLSSGPLVNEFEEKIAILFGKKYGVAVNSGSSANLLAIHALGIKPGSEVITPACTFATTVSEIINNHLVPVFIDSVIGRYTINEDLVERVINPGVTKAILVPQLIGGVCNMEKLREIADKYNLYLIDDSCDTLAPTLKGESVASYADVTTTSFYGSHIITTCGMGGMVLTDNSETAARVITLRDWGRIGNDLEEFDQRFNSFIDGIPYDSKFLYTELGYNLKMNEVSAAFGLEQIKKLPDFIKIRQQNFEELMSLFKNFEKWFYLPYLIDGATTNWLAFPLLVKEDAPFTRYDFLKHLETDGIQTRVIFSGNIIRHPAYKNNGLWRTASTLDNADYIMAHGFLLGCHQGMGKKETDLIAFSARKFLEKYAKKITNIPTLPDNLPTNLKPHKNGELHTNPVIDTFTEIQDLH</sequence>
<evidence type="ECO:0000313" key="3">
    <source>
        <dbReference type="Proteomes" id="UP000176527"/>
    </source>
</evidence>
<dbReference type="PIRSF" id="PIRSF000390">
    <property type="entry name" value="PLP_StrS"/>
    <property type="match status" value="1"/>
</dbReference>
<dbReference type="Gene3D" id="3.40.640.10">
    <property type="entry name" value="Type I PLP-dependent aspartate aminotransferase-like (Major domain)"/>
    <property type="match status" value="1"/>
</dbReference>
<evidence type="ECO:0008006" key="4">
    <source>
        <dbReference type="Google" id="ProtNLM"/>
    </source>
</evidence>
<dbReference type="CDD" id="cd00616">
    <property type="entry name" value="AHBA_syn"/>
    <property type="match status" value="1"/>
</dbReference>
<dbReference type="Proteomes" id="UP000176527">
    <property type="component" value="Unassembled WGS sequence"/>
</dbReference>
<dbReference type="Pfam" id="PF01041">
    <property type="entry name" value="DegT_DnrJ_EryC1"/>
    <property type="match status" value="1"/>
</dbReference>
<reference evidence="2 3" key="1">
    <citation type="journal article" date="2016" name="Nat. Commun.">
        <title>Thousands of microbial genomes shed light on interconnected biogeochemical processes in an aquifer system.</title>
        <authorList>
            <person name="Anantharaman K."/>
            <person name="Brown C.T."/>
            <person name="Hug L.A."/>
            <person name="Sharon I."/>
            <person name="Castelle C.J."/>
            <person name="Probst A.J."/>
            <person name="Thomas B.C."/>
            <person name="Singh A."/>
            <person name="Wilkins M.J."/>
            <person name="Karaoz U."/>
            <person name="Brodie E.L."/>
            <person name="Williams K.H."/>
            <person name="Hubbard S.S."/>
            <person name="Banfield J.F."/>
        </authorList>
    </citation>
    <scope>NUCLEOTIDE SEQUENCE [LARGE SCALE GENOMIC DNA]</scope>
</reference>
<dbReference type="GO" id="GO:0000271">
    <property type="term" value="P:polysaccharide biosynthetic process"/>
    <property type="evidence" value="ECO:0007669"/>
    <property type="project" value="TreeGrafter"/>
</dbReference>
<dbReference type="SUPFAM" id="SSF53383">
    <property type="entry name" value="PLP-dependent transferases"/>
    <property type="match status" value="1"/>
</dbReference>
<gene>
    <name evidence="2" type="ORF">A3F00_02475</name>
</gene>
<dbReference type="InterPro" id="IPR015422">
    <property type="entry name" value="PyrdxlP-dep_Trfase_small"/>
</dbReference>
<organism evidence="2 3">
    <name type="scientific">Candidatus Daviesbacteria bacterium RIFCSPHIGHO2_12_FULL_37_11</name>
    <dbReference type="NCBI Taxonomy" id="1797777"/>
    <lineage>
        <taxon>Bacteria</taxon>
        <taxon>Candidatus Daviesiibacteriota</taxon>
    </lineage>
</organism>
<accession>A0A1F5K8K4</accession>
<name>A0A1F5K8K4_9BACT</name>
<evidence type="ECO:0000256" key="1">
    <source>
        <dbReference type="RuleBase" id="RU004508"/>
    </source>
</evidence>
<comment type="caution">
    <text evidence="2">The sequence shown here is derived from an EMBL/GenBank/DDBJ whole genome shotgun (WGS) entry which is preliminary data.</text>
</comment>
<dbReference type="GO" id="GO:0030170">
    <property type="term" value="F:pyridoxal phosphate binding"/>
    <property type="evidence" value="ECO:0007669"/>
    <property type="project" value="TreeGrafter"/>
</dbReference>
<proteinExistence type="inferred from homology"/>
<comment type="similarity">
    <text evidence="1">Belongs to the DegT/DnrJ/EryC1 family.</text>
</comment>
<dbReference type="InterPro" id="IPR015421">
    <property type="entry name" value="PyrdxlP-dep_Trfase_major"/>
</dbReference>
<keyword evidence="1" id="KW-0663">Pyridoxal phosphate</keyword>
<dbReference type="PANTHER" id="PTHR30244:SF34">
    <property type="entry name" value="DTDP-4-AMINO-4,6-DIDEOXYGALACTOSE TRANSAMINASE"/>
    <property type="match status" value="1"/>
</dbReference>
<protein>
    <recommendedName>
        <fullName evidence="4">NarL family transcriptional regulator</fullName>
    </recommendedName>
</protein>
<dbReference type="InterPro" id="IPR015424">
    <property type="entry name" value="PyrdxlP-dep_Trfase"/>
</dbReference>
<dbReference type="AlphaFoldDB" id="A0A1F5K8K4"/>
<evidence type="ECO:0000313" key="2">
    <source>
        <dbReference type="EMBL" id="OGE37246.1"/>
    </source>
</evidence>
<dbReference type="PANTHER" id="PTHR30244">
    <property type="entry name" value="TRANSAMINASE"/>
    <property type="match status" value="1"/>
</dbReference>